<reference evidence="1" key="1">
    <citation type="submission" date="2018-01" db="EMBL/GenBank/DDBJ databases">
        <title>An insight into the sialome of Amazonian anophelines.</title>
        <authorList>
            <person name="Ribeiro J.M."/>
            <person name="Scarpassa V."/>
            <person name="Calvo E."/>
        </authorList>
    </citation>
    <scope>NUCLEOTIDE SEQUENCE</scope>
</reference>
<dbReference type="EMBL" id="GGFL01015312">
    <property type="protein sequence ID" value="MBW79490.1"/>
    <property type="molecule type" value="Transcribed_RNA"/>
</dbReference>
<sequence length="80" mass="8779">MKDLRIGGPTLWALELLSFITLSTPNGTLATVLFSFWLSSCDCAYMLHARLEKSSVPDRKVSTPVSWGLIVHRKVKSGSG</sequence>
<organism evidence="1">
    <name type="scientific">Anopheles darlingi</name>
    <name type="common">Mosquito</name>
    <dbReference type="NCBI Taxonomy" id="43151"/>
    <lineage>
        <taxon>Eukaryota</taxon>
        <taxon>Metazoa</taxon>
        <taxon>Ecdysozoa</taxon>
        <taxon>Arthropoda</taxon>
        <taxon>Hexapoda</taxon>
        <taxon>Insecta</taxon>
        <taxon>Pterygota</taxon>
        <taxon>Neoptera</taxon>
        <taxon>Endopterygota</taxon>
        <taxon>Diptera</taxon>
        <taxon>Nematocera</taxon>
        <taxon>Culicoidea</taxon>
        <taxon>Culicidae</taxon>
        <taxon>Anophelinae</taxon>
        <taxon>Anopheles</taxon>
    </lineage>
</organism>
<proteinExistence type="predicted"/>
<name>A0A2M4DPJ3_ANODA</name>
<accession>A0A2M4DPJ3</accession>
<evidence type="ECO:0000313" key="1">
    <source>
        <dbReference type="EMBL" id="MBW79490.1"/>
    </source>
</evidence>
<protein>
    <submittedName>
        <fullName evidence="1">Uncharacterized protein</fullName>
    </submittedName>
</protein>
<dbReference type="AlphaFoldDB" id="A0A2M4DPJ3"/>